<feature type="compositionally biased region" description="Polar residues" evidence="5">
    <location>
        <begin position="900"/>
        <end position="928"/>
    </location>
</feature>
<dbReference type="InterPro" id="IPR007632">
    <property type="entry name" value="Anoctamin"/>
</dbReference>
<accession>A0AAN7WLC5</accession>
<evidence type="ECO:0000313" key="8">
    <source>
        <dbReference type="EMBL" id="KAK5773847.1"/>
    </source>
</evidence>
<proteinExistence type="predicted"/>
<dbReference type="GO" id="GO:0016020">
    <property type="term" value="C:membrane"/>
    <property type="evidence" value="ECO:0007669"/>
    <property type="project" value="UniProtKB-SubCell"/>
</dbReference>
<sequence length="940" mass="109425">MSHNNKSLDHLDPNYVIIFNYSKDNLAQLLAELSIRGLDAVTRPGPDAKSVFVFTRVDVEKIKNDYIYSLSQDLPFIITHFPIYDKRTLKRLDKLYKNSMQRIPFSLPTEKELVELALLSGNSNQSLYFAYFKYYIHWLIPLSIIGIFVRIAFRSKPSWEFNKLYTFLLFFWSIMFISTWIYKSRKHYVFLFEGIYKVTLFQSGNGKKKHDEHYKVILKKCCFIPIAIVFIILSIFIQLLCLKVEVFITQLFPDSLTINSLLLFPSLLNYLLTTLLTKIYKKALIEKFVKWENSSNPNGSIIEKDFVITFFTSYAPLIITLFLYIPYGYVFTTEVTQNKTTSYFNIFRIEPTVSNEFFMNIKRSKDQILYYTVTNQIISIAIENLLPIGIHIFKTNANRISADTAQDTSHNIYPKLRHYIETHFKKDLKTWDYINSLQQNDWGSFDYNENMKKLVLQFGYISMFSIIWPLVPFILLTFNLITFKLDLWRSIKKCTPVSFPNITETSELEDDFKGSASTSDSWNIIMEIILIISSVISPTLTLIYSNSDLANTKKNNIRLTKDEWNCWYPFKYNWSTILRFSIFLEHLSLLVYYLFYKLLVSLQETPKVGHIPIISTSQLPKKTNLLDIVMQTNNYMQEITNEMKSMKIKILKKNGINHKNNTSSNEKEANITEDIFKFTESTSQISPRKYVQHTPNSHILSEITHNKKTRSSPKFTKIITSPRIINTYRIPNKTPDTPEKDLYEGVVSATLPDQFSISNNYHLNKRDNAITRTINNDTNTLSMTISLPLRDPHHQQTKTAIYDKNIFENEEETLKNPVKVYPKQHDVSVIHNNKDLATKAAATVIKAEREDVPVTPLQLSNKRDEENKNTKVEPLENISNIRRSLSLRKRSIVSRKSSLTQQSSDATNDSFPQRIGNSNTKNLHSSSPIKQLVKKIKIKL</sequence>
<keyword evidence="2 6" id="KW-0812">Transmembrane</keyword>
<organism evidence="8 9">
    <name type="scientific">Arxiozyma heterogenica</name>
    <dbReference type="NCBI Taxonomy" id="278026"/>
    <lineage>
        <taxon>Eukaryota</taxon>
        <taxon>Fungi</taxon>
        <taxon>Dikarya</taxon>
        <taxon>Ascomycota</taxon>
        <taxon>Saccharomycotina</taxon>
        <taxon>Saccharomycetes</taxon>
        <taxon>Saccharomycetales</taxon>
        <taxon>Saccharomycetaceae</taxon>
        <taxon>Arxiozyma</taxon>
    </lineage>
</organism>
<feature type="transmembrane region" description="Helical" evidence="6">
    <location>
        <begin position="458"/>
        <end position="483"/>
    </location>
</feature>
<feature type="transmembrane region" description="Helical" evidence="6">
    <location>
        <begin position="217"/>
        <end position="240"/>
    </location>
</feature>
<reference evidence="9" key="1">
    <citation type="submission" date="2023-07" db="EMBL/GenBank/DDBJ databases">
        <title>A draft genome of Kazachstania heterogenica Y-27499.</title>
        <authorList>
            <person name="Donic C."/>
            <person name="Kralova J.S."/>
            <person name="Fidel L."/>
            <person name="Ben-Dor S."/>
            <person name="Jung S."/>
        </authorList>
    </citation>
    <scope>NUCLEOTIDE SEQUENCE [LARGE SCALE GENOMIC DNA]</scope>
    <source>
        <strain evidence="9">Y27499</strain>
    </source>
</reference>
<evidence type="ECO:0000256" key="1">
    <source>
        <dbReference type="ARBA" id="ARBA00004141"/>
    </source>
</evidence>
<dbReference type="Proteomes" id="UP001306508">
    <property type="component" value="Unassembled WGS sequence"/>
</dbReference>
<feature type="transmembrane region" description="Helical" evidence="6">
    <location>
        <begin position="134"/>
        <end position="153"/>
    </location>
</feature>
<evidence type="ECO:0000256" key="5">
    <source>
        <dbReference type="SAM" id="MobiDB-lite"/>
    </source>
</evidence>
<dbReference type="GO" id="GO:0032541">
    <property type="term" value="C:cortical endoplasmic reticulum"/>
    <property type="evidence" value="ECO:0007669"/>
    <property type="project" value="TreeGrafter"/>
</dbReference>
<evidence type="ECO:0000256" key="3">
    <source>
        <dbReference type="ARBA" id="ARBA00022989"/>
    </source>
</evidence>
<dbReference type="EMBL" id="JAWIZZ010000064">
    <property type="protein sequence ID" value="KAK5773847.1"/>
    <property type="molecule type" value="Genomic_DNA"/>
</dbReference>
<evidence type="ECO:0000259" key="7">
    <source>
        <dbReference type="Pfam" id="PF04547"/>
    </source>
</evidence>
<feature type="region of interest" description="Disordered" evidence="5">
    <location>
        <begin position="891"/>
        <end position="928"/>
    </location>
</feature>
<evidence type="ECO:0000256" key="6">
    <source>
        <dbReference type="SAM" id="Phobius"/>
    </source>
</evidence>
<dbReference type="PANTHER" id="PTHR12308">
    <property type="entry name" value="ANOCTAMIN"/>
    <property type="match status" value="1"/>
</dbReference>
<dbReference type="InterPro" id="IPR049452">
    <property type="entry name" value="Anoctamin_TM"/>
</dbReference>
<gene>
    <name evidence="8" type="ORF">RI543_004903</name>
</gene>
<feature type="transmembrane region" description="Helical" evidence="6">
    <location>
        <begin position="522"/>
        <end position="544"/>
    </location>
</feature>
<feature type="transmembrane region" description="Helical" evidence="6">
    <location>
        <begin position="165"/>
        <end position="182"/>
    </location>
</feature>
<comment type="caution">
    <text evidence="8">The sequence shown here is derived from an EMBL/GenBank/DDBJ whole genome shotgun (WGS) entry which is preliminary data.</text>
</comment>
<name>A0AAN7WLC5_9SACH</name>
<evidence type="ECO:0000256" key="2">
    <source>
        <dbReference type="ARBA" id="ARBA00022692"/>
    </source>
</evidence>
<keyword evidence="9" id="KW-1185">Reference proteome</keyword>
<dbReference type="GO" id="GO:0005254">
    <property type="term" value="F:chloride channel activity"/>
    <property type="evidence" value="ECO:0007669"/>
    <property type="project" value="TreeGrafter"/>
</dbReference>
<keyword evidence="3 6" id="KW-1133">Transmembrane helix</keyword>
<comment type="subcellular location">
    <subcellularLocation>
        <location evidence="1">Membrane</location>
        <topology evidence="1">Multi-pass membrane protein</topology>
    </subcellularLocation>
</comment>
<feature type="transmembrane region" description="Helical" evidence="6">
    <location>
        <begin position="577"/>
        <end position="595"/>
    </location>
</feature>
<dbReference type="AlphaFoldDB" id="A0AAN7WLC5"/>
<feature type="transmembrane region" description="Helical" evidence="6">
    <location>
        <begin position="306"/>
        <end position="325"/>
    </location>
</feature>
<feature type="transmembrane region" description="Helical" evidence="6">
    <location>
        <begin position="260"/>
        <end position="280"/>
    </location>
</feature>
<protein>
    <recommendedName>
        <fullName evidence="7">Anoctamin transmembrane domain-containing protein</fullName>
    </recommendedName>
</protein>
<dbReference type="Pfam" id="PF04547">
    <property type="entry name" value="Anoctamin"/>
    <property type="match status" value="1"/>
</dbReference>
<feature type="domain" description="Anoctamin transmembrane" evidence="7">
    <location>
        <begin position="126"/>
        <end position="598"/>
    </location>
</feature>
<evidence type="ECO:0000256" key="4">
    <source>
        <dbReference type="ARBA" id="ARBA00023136"/>
    </source>
</evidence>
<evidence type="ECO:0000313" key="9">
    <source>
        <dbReference type="Proteomes" id="UP001306508"/>
    </source>
</evidence>
<keyword evidence="4 6" id="KW-0472">Membrane</keyword>
<dbReference type="PANTHER" id="PTHR12308:SF73">
    <property type="entry name" value="ANOCTAMIN"/>
    <property type="match status" value="1"/>
</dbReference>